<evidence type="ECO:0000313" key="2">
    <source>
        <dbReference type="Proteomes" id="UP000641025"/>
    </source>
</evidence>
<protein>
    <recommendedName>
        <fullName evidence="3">Apea-like HEPN domain-containing protein</fullName>
    </recommendedName>
</protein>
<evidence type="ECO:0008006" key="3">
    <source>
        <dbReference type="Google" id="ProtNLM"/>
    </source>
</evidence>
<organism evidence="1 2">
    <name type="scientific">Geomonas propionica</name>
    <dbReference type="NCBI Taxonomy" id="2798582"/>
    <lineage>
        <taxon>Bacteria</taxon>
        <taxon>Pseudomonadati</taxon>
        <taxon>Thermodesulfobacteriota</taxon>
        <taxon>Desulfuromonadia</taxon>
        <taxon>Geobacterales</taxon>
        <taxon>Geobacteraceae</taxon>
        <taxon>Geomonas</taxon>
    </lineage>
</organism>
<gene>
    <name evidence="1" type="ORF">JFN90_21795</name>
</gene>
<evidence type="ECO:0000313" key="1">
    <source>
        <dbReference type="EMBL" id="MBJ6802773.1"/>
    </source>
</evidence>
<proteinExistence type="predicted"/>
<comment type="caution">
    <text evidence="1">The sequence shown here is derived from an EMBL/GenBank/DDBJ whole genome shotgun (WGS) entry which is preliminary data.</text>
</comment>
<reference evidence="1 2" key="1">
    <citation type="submission" date="2020-12" db="EMBL/GenBank/DDBJ databases">
        <title>Geomonas sp. Red259, isolated from paddy soil.</title>
        <authorList>
            <person name="Xu Z."/>
            <person name="Zhang Z."/>
            <person name="Masuda Y."/>
            <person name="Itoh H."/>
            <person name="Senoo K."/>
        </authorList>
    </citation>
    <scope>NUCLEOTIDE SEQUENCE [LARGE SCALE GENOMIC DNA]</scope>
    <source>
        <strain evidence="1 2">Red259</strain>
    </source>
</reference>
<keyword evidence="2" id="KW-1185">Reference proteome</keyword>
<sequence>MTINDALEDVKIAFLQVEYAIKMLSYCEGGKIDTSEFDTDHTILLENGNLCFPSGQFSEADDLVRAASVSFALAMGASALALDKAFEVAGIKADPASENRLVKLRTLVHMVRCAYAHGISEPRWEVRGKFKTNLYVNFGSCQLALSLPKLHGEVFDFDHIGGHHIWFQIRDETVAELSSWSQTSPEERPVGGREPFDIHLDKILRFAGCLSWAELLRKQFEAEMDHSPSSDESEIRQHEWRWFGLMCYWYASLFVVVEAWTEMGFTDPIVDRLLDHPLDFKSLLRKCRNATVHFPKSYPDFRITDLLNQQSHAHWISALHHEIIVFFAKYIDQLETITGTKGHIRDMISEAIHWLPYREAEEIDSLMLTIGKGRELLAQRPDDHSLSRKELECAMDSCELTLKEGLRKWAALRMEILAEAGVDLGVISDRGRKC</sequence>
<dbReference type="EMBL" id="JAEMHK010000026">
    <property type="protein sequence ID" value="MBJ6802773.1"/>
    <property type="molecule type" value="Genomic_DNA"/>
</dbReference>
<dbReference type="Proteomes" id="UP000641025">
    <property type="component" value="Unassembled WGS sequence"/>
</dbReference>
<name>A0ABS0YXR9_9BACT</name>
<dbReference type="RefSeq" id="WP_199397243.1">
    <property type="nucleotide sequence ID" value="NZ_JAEMHK010000026.1"/>
</dbReference>
<accession>A0ABS0YXR9</accession>